<name>A0A401U7N9_9BACT</name>
<dbReference type="NCBIfam" id="TIGR04085">
    <property type="entry name" value="rSAM_more_4Fe4S"/>
    <property type="match status" value="1"/>
</dbReference>
<keyword evidence="2" id="KW-1185">Reference proteome</keyword>
<proteinExistence type="predicted"/>
<dbReference type="SUPFAM" id="SSF102114">
    <property type="entry name" value="Radical SAM enzymes"/>
    <property type="match status" value="1"/>
</dbReference>
<reference evidence="1 2" key="1">
    <citation type="submission" date="2018-11" db="EMBL/GenBank/DDBJ databases">
        <title>Chryseotalea sanarue gen. nov., sp., nov., a member of the family Cytophagaceae, isolated from a brackish lake in Hamamatsu Japan.</title>
        <authorList>
            <person name="Maejima Y."/>
            <person name="Iino T."/>
            <person name="Muraguchi Y."/>
            <person name="Fukuda K."/>
            <person name="Ohkuma M."/>
            <person name="Moriuchi R."/>
            <person name="Dohra H."/>
            <person name="Kimbara K."/>
            <person name="Shintani M."/>
        </authorList>
    </citation>
    <scope>NUCLEOTIDE SEQUENCE [LARGE SCALE GENOMIC DNA]</scope>
    <source>
        <strain evidence="1 2">Ys</strain>
    </source>
</reference>
<dbReference type="Proteomes" id="UP000288227">
    <property type="component" value="Unassembled WGS sequence"/>
</dbReference>
<dbReference type="AlphaFoldDB" id="A0A401U7N9"/>
<evidence type="ECO:0000313" key="1">
    <source>
        <dbReference type="EMBL" id="GCC50896.1"/>
    </source>
</evidence>
<dbReference type="NCBIfam" id="TIGR04193">
    <property type="entry name" value="SPASM_w_grasp"/>
    <property type="match status" value="1"/>
</dbReference>
<accession>A0A401U7N9</accession>
<dbReference type="Gene3D" id="3.20.20.70">
    <property type="entry name" value="Aldolase class I"/>
    <property type="match status" value="1"/>
</dbReference>
<comment type="caution">
    <text evidence="1">The sequence shown here is derived from an EMBL/GenBank/DDBJ whole genome shotgun (WGS) entry which is preliminary data.</text>
</comment>
<dbReference type="InterPro" id="IPR058240">
    <property type="entry name" value="rSAM_sf"/>
</dbReference>
<dbReference type="EMBL" id="BHXQ01000002">
    <property type="protein sequence ID" value="GCC50896.1"/>
    <property type="molecule type" value="Genomic_DNA"/>
</dbReference>
<gene>
    <name evidence="1" type="primary">gwsS</name>
    <name evidence="1" type="ORF">SanaruYs_11150</name>
</gene>
<dbReference type="InterPro" id="IPR026497">
    <property type="entry name" value="GRASP-with-SPASM"/>
</dbReference>
<sequence>MAIPNEIIDIILDCRIKNFELVMIDYEIETRNIIKEYIENLITEELGFWTFEPERFLDIDFKWESPSQITNAIIDIDSHSRHDFESLFNQLDELGCKDLELRFFSIKSVSEIDKILYLLKNTALKSVELIIKYESEFERDENLTNLIIRNPRLYRILVHSAPFGRIINGHKGSFGEMGRIIYSTSEVDSSNHCGAIHVSNFSVNIETYSESVNFNSCLNRKISVDSKGYIKNCPSMVVDYGNINDTSLHSALLRKNFKAIWEINKDKIDVCKDCEFRYVCTDCRAYITDSNDIYSKPSKCRYDPYKMKWI</sequence>
<protein>
    <submittedName>
        <fullName evidence="1">Grasp-with-spasm system SPASM domain peptide maturase</fullName>
    </submittedName>
</protein>
<dbReference type="InterPro" id="IPR023885">
    <property type="entry name" value="4Fe4S-binding_SPASM_dom"/>
</dbReference>
<organism evidence="1 2">
    <name type="scientific">Chryseotalea sanaruensis</name>
    <dbReference type="NCBI Taxonomy" id="2482724"/>
    <lineage>
        <taxon>Bacteria</taxon>
        <taxon>Pseudomonadati</taxon>
        <taxon>Bacteroidota</taxon>
        <taxon>Cytophagia</taxon>
        <taxon>Cytophagales</taxon>
        <taxon>Chryseotaleaceae</taxon>
        <taxon>Chryseotalea</taxon>
    </lineage>
</organism>
<evidence type="ECO:0000313" key="2">
    <source>
        <dbReference type="Proteomes" id="UP000288227"/>
    </source>
</evidence>
<dbReference type="InterPro" id="IPR013785">
    <property type="entry name" value="Aldolase_TIM"/>
</dbReference>